<reference evidence="5 6" key="1">
    <citation type="submission" date="2020-09" db="EMBL/GenBank/DDBJ databases">
        <title>Dyella sp. 7MK23 isolated from forest soil.</title>
        <authorList>
            <person name="Fu J."/>
        </authorList>
    </citation>
    <scope>NUCLEOTIDE SEQUENCE [LARGE SCALE GENOMIC DNA]</scope>
    <source>
        <strain evidence="5 6">7MK23</strain>
    </source>
</reference>
<dbReference type="PANTHER" id="PTHR37419">
    <property type="entry name" value="SERINE/THREONINE-PROTEIN KINASE TOXIN HIPA"/>
    <property type="match status" value="1"/>
</dbReference>
<feature type="domain" description="HipA-like C-terminal" evidence="4">
    <location>
        <begin position="208"/>
        <end position="429"/>
    </location>
</feature>
<protein>
    <submittedName>
        <fullName evidence="5">HipA domain-containing protein</fullName>
    </submittedName>
</protein>
<sequence length="458" mass="50893">MSAITEILARWGALPSKELLKYVADEIGSERTMQRAIKTDAHVLRLGHTKRSAYALRRPEIAPVPILLRDEQGRDHTVATLVALAAGQWWVEPTAEAPDWMLLGERSGTPGVFQGLPWYLEPFRPAGFLGRAWVREHAQAHGWTLDANAWTDDQVISAALQEAWDWRGNLGLARIADAADTAVLAENRFERYAELANQLLNGVMVGASADGEQPKFAAVVDDGKGQPPRSVLVKFSPPLAHDPAARRWGDIMVTEGMVAQVMTLHGMSAAPTQVWRHQDRIWLETTRFDRINERGRKGMASLRSLAQTFGYNGPQNGWVNAVEYLYQRNAIDAEQVARTQRLANIGHLMAHTDMHMGNLSFLLSNDAKSPLSVAPAYDMAPMRWAPSSTTGVVPELMKEAPPQVDDSEAMNIAREVWEVVADHDEVTPEWAEWAKDRARHLKEAVNRAAMRIEGRSSG</sequence>
<evidence type="ECO:0000313" key="6">
    <source>
        <dbReference type="Proteomes" id="UP000651010"/>
    </source>
</evidence>
<keyword evidence="6" id="KW-1185">Reference proteome</keyword>
<dbReference type="PANTHER" id="PTHR37419:SF8">
    <property type="entry name" value="TOXIN YJJJ"/>
    <property type="match status" value="1"/>
</dbReference>
<keyword evidence="2" id="KW-0808">Transferase</keyword>
<name>A0ABR9G9A0_9GAMM</name>
<gene>
    <name evidence="5" type="ORF">IGX34_09350</name>
</gene>
<evidence type="ECO:0000259" key="4">
    <source>
        <dbReference type="Pfam" id="PF07804"/>
    </source>
</evidence>
<evidence type="ECO:0000256" key="2">
    <source>
        <dbReference type="ARBA" id="ARBA00022679"/>
    </source>
</evidence>
<evidence type="ECO:0000256" key="1">
    <source>
        <dbReference type="ARBA" id="ARBA00010164"/>
    </source>
</evidence>
<proteinExistence type="inferred from homology"/>
<dbReference type="InterPro" id="IPR012893">
    <property type="entry name" value="HipA-like_C"/>
</dbReference>
<evidence type="ECO:0000256" key="3">
    <source>
        <dbReference type="ARBA" id="ARBA00022777"/>
    </source>
</evidence>
<evidence type="ECO:0000313" key="5">
    <source>
        <dbReference type="EMBL" id="MBE1160596.1"/>
    </source>
</evidence>
<organism evidence="5 6">
    <name type="scientific">Dyella acidiphila</name>
    <dbReference type="NCBI Taxonomy" id="2775866"/>
    <lineage>
        <taxon>Bacteria</taxon>
        <taxon>Pseudomonadati</taxon>
        <taxon>Pseudomonadota</taxon>
        <taxon>Gammaproteobacteria</taxon>
        <taxon>Lysobacterales</taxon>
        <taxon>Rhodanobacteraceae</taxon>
        <taxon>Dyella</taxon>
    </lineage>
</organism>
<dbReference type="Proteomes" id="UP000651010">
    <property type="component" value="Unassembled WGS sequence"/>
</dbReference>
<comment type="caution">
    <text evidence="5">The sequence shown here is derived from an EMBL/GenBank/DDBJ whole genome shotgun (WGS) entry which is preliminary data.</text>
</comment>
<accession>A0ABR9G9A0</accession>
<dbReference type="EMBL" id="JACZZA010000004">
    <property type="protein sequence ID" value="MBE1160596.1"/>
    <property type="molecule type" value="Genomic_DNA"/>
</dbReference>
<comment type="similarity">
    <text evidence="1">Belongs to the HipA Ser/Thr kinase family.</text>
</comment>
<dbReference type="Pfam" id="PF07804">
    <property type="entry name" value="HipA_C"/>
    <property type="match status" value="1"/>
</dbReference>
<keyword evidence="3" id="KW-0418">Kinase</keyword>
<dbReference type="RefSeq" id="WP_192555447.1">
    <property type="nucleotide sequence ID" value="NZ_JACZZA010000004.1"/>
</dbReference>
<dbReference type="InterPro" id="IPR052028">
    <property type="entry name" value="HipA_Ser/Thr_kinase"/>
</dbReference>